<organism evidence="3 4">
    <name type="scientific">Actinomadura rugatobispora</name>
    <dbReference type="NCBI Taxonomy" id="1994"/>
    <lineage>
        <taxon>Bacteria</taxon>
        <taxon>Bacillati</taxon>
        <taxon>Actinomycetota</taxon>
        <taxon>Actinomycetes</taxon>
        <taxon>Streptosporangiales</taxon>
        <taxon>Thermomonosporaceae</taxon>
        <taxon>Actinomadura</taxon>
    </lineage>
</organism>
<accession>A0ABW0ZZ94</accession>
<dbReference type="Proteomes" id="UP001596074">
    <property type="component" value="Unassembled WGS sequence"/>
</dbReference>
<evidence type="ECO:0000313" key="4">
    <source>
        <dbReference type="Proteomes" id="UP001596074"/>
    </source>
</evidence>
<feature type="domain" description="NADP-dependent oxidoreductase" evidence="2">
    <location>
        <begin position="64"/>
        <end position="314"/>
    </location>
</feature>
<dbReference type="InterPro" id="IPR006311">
    <property type="entry name" value="TAT_signal"/>
</dbReference>
<reference evidence="4" key="1">
    <citation type="journal article" date="2019" name="Int. J. Syst. Evol. Microbiol.">
        <title>The Global Catalogue of Microorganisms (GCM) 10K type strain sequencing project: providing services to taxonomists for standard genome sequencing and annotation.</title>
        <authorList>
            <consortium name="The Broad Institute Genomics Platform"/>
            <consortium name="The Broad Institute Genome Sequencing Center for Infectious Disease"/>
            <person name="Wu L."/>
            <person name="Ma J."/>
        </authorList>
    </citation>
    <scope>NUCLEOTIDE SEQUENCE [LARGE SCALE GENOMIC DNA]</scope>
    <source>
        <strain evidence="4">KCTC 42087</strain>
    </source>
</reference>
<sequence length="351" mass="38445">MTAERPSRRKVIKVAGAGARAPTSAGASGGTATASGGAPGGRAPGGRDLVTREIPGTGERVPAVGLGTFMTFDKLPHAPRGHIKEVMSRFWEGGGRVVDTSALYGTSEANVGEFARELGITDRLFLTDKSWACGEFFNDDSHAVRQFEQSLRRLRRSRLDAVQVHSLTNAPMILPILRRLKREGRIRYLGVTHHEIPEQAPAVERWIRTGDLDVVQVRYSIFMREAERRILPAAADHGTAVMVNMPLEKARLHAVVGDRGVPGFAREFGCETWAQFFLKYVISHPGVTCVLPATTNPAHAEENVAAMRGPLPDRAARRRMVRYMESIPGFSGIDSAPWYPGKVFKDGLVEL</sequence>
<dbReference type="PANTHER" id="PTHR43312">
    <property type="entry name" value="D-THREO-ALDOSE 1-DEHYDROGENASE"/>
    <property type="match status" value="1"/>
</dbReference>
<proteinExistence type="predicted"/>
<dbReference type="PANTHER" id="PTHR43312:SF1">
    <property type="entry name" value="NADP-DEPENDENT OXIDOREDUCTASE DOMAIN-CONTAINING PROTEIN"/>
    <property type="match status" value="1"/>
</dbReference>
<dbReference type="SUPFAM" id="SSF51430">
    <property type="entry name" value="NAD(P)-linked oxidoreductase"/>
    <property type="match status" value="1"/>
</dbReference>
<dbReference type="InterPro" id="IPR023210">
    <property type="entry name" value="NADP_OxRdtase_dom"/>
</dbReference>
<protein>
    <submittedName>
        <fullName evidence="3">Aldo/keto reductase</fullName>
    </submittedName>
</protein>
<dbReference type="Pfam" id="PF00248">
    <property type="entry name" value="Aldo_ket_red"/>
    <property type="match status" value="1"/>
</dbReference>
<feature type="region of interest" description="Disordered" evidence="1">
    <location>
        <begin position="15"/>
        <end position="58"/>
    </location>
</feature>
<dbReference type="PROSITE" id="PS51318">
    <property type="entry name" value="TAT"/>
    <property type="match status" value="1"/>
</dbReference>
<evidence type="ECO:0000256" key="1">
    <source>
        <dbReference type="SAM" id="MobiDB-lite"/>
    </source>
</evidence>
<dbReference type="Gene3D" id="3.20.20.100">
    <property type="entry name" value="NADP-dependent oxidoreductase domain"/>
    <property type="match status" value="1"/>
</dbReference>
<keyword evidence="4" id="KW-1185">Reference proteome</keyword>
<dbReference type="InterPro" id="IPR053135">
    <property type="entry name" value="AKR2_Oxidoreductase"/>
</dbReference>
<dbReference type="InterPro" id="IPR036812">
    <property type="entry name" value="NAD(P)_OxRdtase_dom_sf"/>
</dbReference>
<name>A0ABW0ZZ94_9ACTN</name>
<evidence type="ECO:0000313" key="3">
    <source>
        <dbReference type="EMBL" id="MFC5748600.1"/>
    </source>
</evidence>
<feature type="compositionally biased region" description="Low complexity" evidence="1">
    <location>
        <begin position="15"/>
        <end position="36"/>
    </location>
</feature>
<comment type="caution">
    <text evidence="3">The sequence shown here is derived from an EMBL/GenBank/DDBJ whole genome shotgun (WGS) entry which is preliminary data.</text>
</comment>
<dbReference type="CDD" id="cd19095">
    <property type="entry name" value="AKR_PA4992-like"/>
    <property type="match status" value="1"/>
</dbReference>
<gene>
    <name evidence="3" type="ORF">ACFPZN_23545</name>
</gene>
<dbReference type="EMBL" id="JBHSON010000033">
    <property type="protein sequence ID" value="MFC5748600.1"/>
    <property type="molecule type" value="Genomic_DNA"/>
</dbReference>
<evidence type="ECO:0000259" key="2">
    <source>
        <dbReference type="Pfam" id="PF00248"/>
    </source>
</evidence>
<dbReference type="RefSeq" id="WP_378284275.1">
    <property type="nucleotide sequence ID" value="NZ_JBHSON010000033.1"/>
</dbReference>